<dbReference type="Proteomes" id="UP000181899">
    <property type="component" value="Unassembled WGS sequence"/>
</dbReference>
<gene>
    <name evidence="2" type="ORF">SAMN04488695_102290</name>
</gene>
<dbReference type="AlphaFoldDB" id="A0A1I5A2H4"/>
<reference evidence="2 3" key="1">
    <citation type="submission" date="2016-10" db="EMBL/GenBank/DDBJ databases">
        <authorList>
            <person name="de Groot N.N."/>
        </authorList>
    </citation>
    <scope>NUCLEOTIDE SEQUENCE [LARGE SCALE GENOMIC DNA]</scope>
    <source>
        <strain evidence="2 3">ML2</strain>
    </source>
</reference>
<dbReference type="PANTHER" id="PTHR40396">
    <property type="entry name" value="ATPASE-LIKE PROTEIN"/>
    <property type="match status" value="1"/>
</dbReference>
<dbReference type="EMBL" id="FOVK01000002">
    <property type="protein sequence ID" value="SFN56735.1"/>
    <property type="molecule type" value="Genomic_DNA"/>
</dbReference>
<feature type="domain" description="ATPase AAA-type core" evidence="1">
    <location>
        <begin position="50"/>
        <end position="326"/>
    </location>
</feature>
<evidence type="ECO:0000259" key="1">
    <source>
        <dbReference type="Pfam" id="PF13304"/>
    </source>
</evidence>
<dbReference type="Pfam" id="PF13304">
    <property type="entry name" value="AAA_21"/>
    <property type="match status" value="1"/>
</dbReference>
<accession>A0A1I5A2H4</accession>
<dbReference type="GO" id="GO:0005524">
    <property type="term" value="F:ATP binding"/>
    <property type="evidence" value="ECO:0007669"/>
    <property type="project" value="InterPro"/>
</dbReference>
<dbReference type="InterPro" id="IPR027417">
    <property type="entry name" value="P-loop_NTPase"/>
</dbReference>
<proteinExistence type="predicted"/>
<organism evidence="2 3">
    <name type="scientific">Proteiniclasticum ruminis</name>
    <dbReference type="NCBI Taxonomy" id="398199"/>
    <lineage>
        <taxon>Bacteria</taxon>
        <taxon>Bacillati</taxon>
        <taxon>Bacillota</taxon>
        <taxon>Clostridia</taxon>
        <taxon>Eubacteriales</taxon>
        <taxon>Clostridiaceae</taxon>
        <taxon>Proteiniclasticum</taxon>
    </lineage>
</organism>
<dbReference type="Gene3D" id="3.40.50.300">
    <property type="entry name" value="P-loop containing nucleotide triphosphate hydrolases"/>
    <property type="match status" value="1"/>
</dbReference>
<name>A0A1I5A2H4_9CLOT</name>
<dbReference type="OrthoDB" id="9809324at2"/>
<protein>
    <recommendedName>
        <fullName evidence="1">ATPase AAA-type core domain-containing protein</fullName>
    </recommendedName>
</protein>
<sequence>MKLLKMRVQGLKLFTNPLDIEFVTHQKVMEEDKEDLFKVSSKLYQNTAVALIGINASGKTSTLKVISFMMQMLNHDSINKIEEKVILQGLRENEEVALESYFSWKSEYLYKLRTVIKVRPTHEEGKADYYISDETLWKKELTKVLTRKSAFDFSESMIIQKRKGDEEFLPEDVSIIISMNKKNDSKIYNKDLIQWTNVNLIRVLGDFPKELIQYLDPSIEYLTFDLDQDEKKLKGIRLKFRGKDEINMNHPKEVEMYLSSGTVKGINVFIHALTVLEKGGYLILDELENHFNKEIATSLLRLFMDQQINKRGAAIIFSTHYPEILDRLSRNDNIYFVRNIDGIRVDNLGRLLKRSDLKKSDVYQSAFIKGTAPQYEAYQAMKRAFSSIVNGEA</sequence>
<dbReference type="SUPFAM" id="SSF52540">
    <property type="entry name" value="P-loop containing nucleoside triphosphate hydrolases"/>
    <property type="match status" value="1"/>
</dbReference>
<dbReference type="InterPro" id="IPR003959">
    <property type="entry name" value="ATPase_AAA_core"/>
</dbReference>
<dbReference type="PANTHER" id="PTHR40396:SF1">
    <property type="entry name" value="ATPASE AAA-TYPE CORE DOMAIN-CONTAINING PROTEIN"/>
    <property type="match status" value="1"/>
</dbReference>
<evidence type="ECO:0000313" key="2">
    <source>
        <dbReference type="EMBL" id="SFN56735.1"/>
    </source>
</evidence>
<dbReference type="RefSeq" id="WP_074911359.1">
    <property type="nucleotide sequence ID" value="NZ_FOVK01000002.1"/>
</dbReference>
<evidence type="ECO:0000313" key="3">
    <source>
        <dbReference type="Proteomes" id="UP000181899"/>
    </source>
</evidence>
<dbReference type="GO" id="GO:0016887">
    <property type="term" value="F:ATP hydrolysis activity"/>
    <property type="evidence" value="ECO:0007669"/>
    <property type="project" value="InterPro"/>
</dbReference>
<keyword evidence="3" id="KW-1185">Reference proteome</keyword>